<evidence type="ECO:0000256" key="1">
    <source>
        <dbReference type="SAM" id="Phobius"/>
    </source>
</evidence>
<accession>A0A2H0UMM2</accession>
<name>A0A2H0UMM2_9BACT</name>
<evidence type="ECO:0008006" key="4">
    <source>
        <dbReference type="Google" id="ProtNLM"/>
    </source>
</evidence>
<protein>
    <recommendedName>
        <fullName evidence="4">DUF4145 domain-containing protein</fullName>
    </recommendedName>
</protein>
<dbReference type="EMBL" id="PFBD01000022">
    <property type="protein sequence ID" value="PIR86926.1"/>
    <property type="molecule type" value="Genomic_DNA"/>
</dbReference>
<feature type="transmembrane region" description="Helical" evidence="1">
    <location>
        <begin position="26"/>
        <end position="48"/>
    </location>
</feature>
<gene>
    <name evidence="2" type="ORF">COU11_02835</name>
</gene>
<feature type="transmembrane region" description="Helical" evidence="1">
    <location>
        <begin position="73"/>
        <end position="92"/>
    </location>
</feature>
<reference evidence="3" key="1">
    <citation type="submission" date="2017-09" db="EMBL/GenBank/DDBJ databases">
        <title>Depth-based differentiation of microbial function through sediment-hosted aquifers and enrichment of novel symbionts in the deep terrestrial subsurface.</title>
        <authorList>
            <person name="Probst A.J."/>
            <person name="Ladd B."/>
            <person name="Jarett J.K."/>
            <person name="Geller-Mcgrath D.E."/>
            <person name="Sieber C.M.K."/>
            <person name="Emerson J.B."/>
            <person name="Anantharaman K."/>
            <person name="Thomas B.C."/>
            <person name="Malmstrom R."/>
            <person name="Stieglmeier M."/>
            <person name="Klingl A."/>
            <person name="Woyke T."/>
            <person name="Ryan C.M."/>
            <person name="Banfield J.F."/>
        </authorList>
    </citation>
    <scope>NUCLEOTIDE SEQUENCE [LARGE SCALE GENOMIC DNA]</scope>
</reference>
<keyword evidence="1" id="KW-0472">Membrane</keyword>
<evidence type="ECO:0000313" key="2">
    <source>
        <dbReference type="EMBL" id="PIR86926.1"/>
    </source>
</evidence>
<proteinExistence type="predicted"/>
<keyword evidence="1" id="KW-0812">Transmembrane</keyword>
<evidence type="ECO:0000313" key="3">
    <source>
        <dbReference type="Proteomes" id="UP000229526"/>
    </source>
</evidence>
<comment type="caution">
    <text evidence="2">The sequence shown here is derived from an EMBL/GenBank/DDBJ whole genome shotgun (WGS) entry which is preliminary data.</text>
</comment>
<sequence>MKIKTKPKNPSAWSQLLFVERNIARVFIGLLLLYFFGQLFIHFVYSFMGGQGFNAESLRVFLEAVDIVWRKHLGGFFTVLNVLLFIFLLYCYKQAWKFRMQLKLYPPPSDLEAQPKPIKKDPKVMQHWRDIVLRANTGQQEKMRSAIIEADALVDHHLKNIGLEGEHMGDRLKQIRAFQVKSLDNLWKAHRLRNDIAHTPGYKVTARQAERALVAYRDFLKEMKAF</sequence>
<dbReference type="Proteomes" id="UP000229526">
    <property type="component" value="Unassembled WGS sequence"/>
</dbReference>
<keyword evidence="1" id="KW-1133">Transmembrane helix</keyword>
<organism evidence="2 3">
    <name type="scientific">Candidatus Harrisonbacteria bacterium CG10_big_fil_rev_8_21_14_0_10_49_15</name>
    <dbReference type="NCBI Taxonomy" id="1974587"/>
    <lineage>
        <taxon>Bacteria</taxon>
        <taxon>Candidatus Harrisoniibacteriota</taxon>
    </lineage>
</organism>
<dbReference type="AlphaFoldDB" id="A0A2H0UMM2"/>